<feature type="transmembrane region" description="Helical" evidence="1">
    <location>
        <begin position="312"/>
        <end position="331"/>
    </location>
</feature>
<organism evidence="3 4">
    <name type="scientific">Brachybacterium sacelli</name>
    <dbReference type="NCBI Taxonomy" id="173364"/>
    <lineage>
        <taxon>Bacteria</taxon>
        <taxon>Bacillati</taxon>
        <taxon>Actinomycetota</taxon>
        <taxon>Actinomycetes</taxon>
        <taxon>Micrococcales</taxon>
        <taxon>Dermabacteraceae</taxon>
        <taxon>Brachybacterium</taxon>
    </lineage>
</organism>
<keyword evidence="4" id="KW-1185">Reference proteome</keyword>
<keyword evidence="1" id="KW-0472">Membrane</keyword>
<accession>A0ABS4X6J4</accession>
<feature type="transmembrane region" description="Helical" evidence="1">
    <location>
        <begin position="197"/>
        <end position="215"/>
    </location>
</feature>
<keyword evidence="1" id="KW-0812">Transmembrane</keyword>
<dbReference type="InterPro" id="IPR012429">
    <property type="entry name" value="HGSNAT_cat"/>
</dbReference>
<dbReference type="Proteomes" id="UP001519290">
    <property type="component" value="Unassembled WGS sequence"/>
</dbReference>
<keyword evidence="1" id="KW-1133">Transmembrane helix</keyword>
<sequence length="387" mass="39644">MTFAPPRPTVRSWLEATTGRLEALDLVRLLAVLGMMSAHLLAPLALMPDPSGVEGALARLAHLLTEGPSSTLFAVVGGGSLVLASRRRLADGDRRGAVTSALVRGAGVTVLGLLLELTPTSVMVVLVPFGLSMMVTAPLLLVPSRILVPLIAVLTAFGHPLALAVPGRVEFGTVTLLTLDDPAAVLRGLVLTGQYPLITWIPYLLTGVVLLRAVLRAQEQGGIRRLSVLALVGGVVAAVGAHLLPVLAAALGYATPGAWYTAAPHTGTVGDMLATGGVAVALIALALCLLPPARTLSGRIARSLRAAGAAPLTIYVLHVLATSVALLLAVLTSGGELSSMPWYVGGLGILALHVAGVLALGAVLAARGSRGPFEALLARVIRRIVRS</sequence>
<dbReference type="EMBL" id="JAGIOD010000002">
    <property type="protein sequence ID" value="MBP2384055.1"/>
    <property type="molecule type" value="Genomic_DNA"/>
</dbReference>
<evidence type="ECO:0000313" key="4">
    <source>
        <dbReference type="Proteomes" id="UP001519290"/>
    </source>
</evidence>
<name>A0ABS4X6J4_9MICO</name>
<proteinExistence type="predicted"/>
<feature type="transmembrane region" description="Helical" evidence="1">
    <location>
        <begin position="146"/>
        <end position="165"/>
    </location>
</feature>
<feature type="transmembrane region" description="Helical" evidence="1">
    <location>
        <begin position="273"/>
        <end position="291"/>
    </location>
</feature>
<feature type="transmembrane region" description="Helical" evidence="1">
    <location>
        <begin position="96"/>
        <end position="115"/>
    </location>
</feature>
<evidence type="ECO:0000313" key="3">
    <source>
        <dbReference type="EMBL" id="MBP2384055.1"/>
    </source>
</evidence>
<comment type="caution">
    <text evidence="3">The sequence shown here is derived from an EMBL/GenBank/DDBJ whole genome shotgun (WGS) entry which is preliminary data.</text>
</comment>
<evidence type="ECO:0000256" key="1">
    <source>
        <dbReference type="SAM" id="Phobius"/>
    </source>
</evidence>
<gene>
    <name evidence="3" type="ORF">JOF43_004044</name>
</gene>
<feature type="transmembrane region" description="Helical" evidence="1">
    <location>
        <begin position="227"/>
        <end position="253"/>
    </location>
</feature>
<dbReference type="RefSeq" id="WP_209904944.1">
    <property type="nucleotide sequence ID" value="NZ_BAAAJW010000001.1"/>
</dbReference>
<dbReference type="Pfam" id="PF07786">
    <property type="entry name" value="HGSNAT_cat"/>
    <property type="match status" value="1"/>
</dbReference>
<feature type="transmembrane region" description="Helical" evidence="1">
    <location>
        <begin position="26"/>
        <end position="47"/>
    </location>
</feature>
<reference evidence="3 4" key="1">
    <citation type="submission" date="2021-03" db="EMBL/GenBank/DDBJ databases">
        <title>Sequencing the genomes of 1000 actinobacteria strains.</title>
        <authorList>
            <person name="Klenk H.-P."/>
        </authorList>
    </citation>
    <scope>NUCLEOTIDE SEQUENCE [LARGE SCALE GENOMIC DNA]</scope>
    <source>
        <strain evidence="3 4">DSM 14566</strain>
    </source>
</reference>
<feature type="domain" description="Heparan-alpha-glucosaminide N-acetyltransferase catalytic" evidence="2">
    <location>
        <begin position="20"/>
        <end position="245"/>
    </location>
</feature>
<feature type="transmembrane region" description="Helical" evidence="1">
    <location>
        <begin position="67"/>
        <end position="84"/>
    </location>
</feature>
<feature type="transmembrane region" description="Helical" evidence="1">
    <location>
        <begin position="343"/>
        <end position="366"/>
    </location>
</feature>
<feature type="transmembrane region" description="Helical" evidence="1">
    <location>
        <begin position="121"/>
        <end position="141"/>
    </location>
</feature>
<protein>
    <submittedName>
        <fullName evidence="3">Membrane protein</fullName>
    </submittedName>
</protein>
<evidence type="ECO:0000259" key="2">
    <source>
        <dbReference type="Pfam" id="PF07786"/>
    </source>
</evidence>